<accession>A0ABV5RUW6</accession>
<dbReference type="EMBL" id="JBHMBW010000005">
    <property type="protein sequence ID" value="MFB9623211.1"/>
    <property type="molecule type" value="Genomic_DNA"/>
</dbReference>
<evidence type="ECO:0000256" key="1">
    <source>
        <dbReference type="SAM" id="MobiDB-lite"/>
    </source>
</evidence>
<dbReference type="Pfam" id="PF19457">
    <property type="entry name" value="DUF5994"/>
    <property type="match status" value="1"/>
</dbReference>
<evidence type="ECO:0000313" key="2">
    <source>
        <dbReference type="EMBL" id="MFB9623211.1"/>
    </source>
</evidence>
<feature type="region of interest" description="Disordered" evidence="1">
    <location>
        <begin position="174"/>
        <end position="196"/>
    </location>
</feature>
<comment type="caution">
    <text evidence="2">The sequence shown here is derived from an EMBL/GenBank/DDBJ whole genome shotgun (WGS) entry which is preliminary data.</text>
</comment>
<feature type="compositionally biased region" description="Polar residues" evidence="1">
    <location>
        <begin position="180"/>
        <end position="196"/>
    </location>
</feature>
<dbReference type="Proteomes" id="UP001589532">
    <property type="component" value="Unassembled WGS sequence"/>
</dbReference>
<dbReference type="InterPro" id="IPR046036">
    <property type="entry name" value="DUF5994"/>
</dbReference>
<sequence length="196" mass="20995">MTPTLLSQRAPLSSTSSAIPRVDSVLRLSLHPVLDRRAVVDGAWWPYSRDAAAELPGLIAAVDQRLQRTTLLVGVQRDAWQSIPHRMPARGRQVRFGWFRHADSRVITLIFAAGEPVVLLVIPPGTAAGPGEVMLKLTAQDTAGLSIDDILTVARLPPDPALRGTAADSLACWEDEGGSVTDQEAPSSTRRPSAPA</sequence>
<dbReference type="RefSeq" id="WP_345001121.1">
    <property type="nucleotide sequence ID" value="NZ_BAAAXV010000009.1"/>
</dbReference>
<proteinExistence type="predicted"/>
<reference evidence="2 3" key="1">
    <citation type="submission" date="2024-09" db="EMBL/GenBank/DDBJ databases">
        <authorList>
            <person name="Sun Q."/>
            <person name="Mori K."/>
        </authorList>
    </citation>
    <scope>NUCLEOTIDE SEQUENCE [LARGE SCALE GENOMIC DNA]</scope>
    <source>
        <strain evidence="2 3">JCM 3143</strain>
    </source>
</reference>
<keyword evidence="3" id="KW-1185">Reference proteome</keyword>
<organism evidence="2 3">
    <name type="scientific">Nonomuraea helvata</name>
    <dbReference type="NCBI Taxonomy" id="37484"/>
    <lineage>
        <taxon>Bacteria</taxon>
        <taxon>Bacillati</taxon>
        <taxon>Actinomycetota</taxon>
        <taxon>Actinomycetes</taxon>
        <taxon>Streptosporangiales</taxon>
        <taxon>Streptosporangiaceae</taxon>
        <taxon>Nonomuraea</taxon>
    </lineage>
</organism>
<name>A0ABV5RUW6_9ACTN</name>
<gene>
    <name evidence="2" type="ORF">ACFFSA_08965</name>
</gene>
<protein>
    <submittedName>
        <fullName evidence="2">DUF5994 family protein</fullName>
    </submittedName>
</protein>
<evidence type="ECO:0000313" key="3">
    <source>
        <dbReference type="Proteomes" id="UP001589532"/>
    </source>
</evidence>